<protein>
    <submittedName>
        <fullName evidence="1">Uncharacterized protein</fullName>
    </submittedName>
</protein>
<comment type="caution">
    <text evidence="1">The sequence shown here is derived from an EMBL/GenBank/DDBJ whole genome shotgun (WGS) entry which is preliminary data.</text>
</comment>
<proteinExistence type="predicted"/>
<dbReference type="Proteomes" id="UP000799754">
    <property type="component" value="Unassembled WGS sequence"/>
</dbReference>
<reference evidence="1" key="1">
    <citation type="journal article" date="2020" name="Stud. Mycol.">
        <title>101 Dothideomycetes genomes: a test case for predicting lifestyles and emergence of pathogens.</title>
        <authorList>
            <person name="Haridas S."/>
            <person name="Albert R."/>
            <person name="Binder M."/>
            <person name="Bloem J."/>
            <person name="Labutti K."/>
            <person name="Salamov A."/>
            <person name="Andreopoulos B."/>
            <person name="Baker S."/>
            <person name="Barry K."/>
            <person name="Bills G."/>
            <person name="Bluhm B."/>
            <person name="Cannon C."/>
            <person name="Castanera R."/>
            <person name="Culley D."/>
            <person name="Daum C."/>
            <person name="Ezra D."/>
            <person name="Gonzalez J."/>
            <person name="Henrissat B."/>
            <person name="Kuo A."/>
            <person name="Liang C."/>
            <person name="Lipzen A."/>
            <person name="Lutzoni F."/>
            <person name="Magnuson J."/>
            <person name="Mondo S."/>
            <person name="Nolan M."/>
            <person name="Ohm R."/>
            <person name="Pangilinan J."/>
            <person name="Park H.-J."/>
            <person name="Ramirez L."/>
            <person name="Alfaro M."/>
            <person name="Sun H."/>
            <person name="Tritt A."/>
            <person name="Yoshinaga Y."/>
            <person name="Zwiers L.-H."/>
            <person name="Turgeon B."/>
            <person name="Goodwin S."/>
            <person name="Spatafora J."/>
            <person name="Crous P."/>
            <person name="Grigoriev I."/>
        </authorList>
    </citation>
    <scope>NUCLEOTIDE SEQUENCE</scope>
    <source>
        <strain evidence="1">CBS 525.71</strain>
    </source>
</reference>
<organism evidence="1 2">
    <name type="scientific">Macroventuria anomochaeta</name>
    <dbReference type="NCBI Taxonomy" id="301207"/>
    <lineage>
        <taxon>Eukaryota</taxon>
        <taxon>Fungi</taxon>
        <taxon>Dikarya</taxon>
        <taxon>Ascomycota</taxon>
        <taxon>Pezizomycotina</taxon>
        <taxon>Dothideomycetes</taxon>
        <taxon>Pleosporomycetidae</taxon>
        <taxon>Pleosporales</taxon>
        <taxon>Pleosporineae</taxon>
        <taxon>Didymellaceae</taxon>
        <taxon>Macroventuria</taxon>
    </lineage>
</organism>
<evidence type="ECO:0000313" key="2">
    <source>
        <dbReference type="Proteomes" id="UP000799754"/>
    </source>
</evidence>
<keyword evidence="2" id="KW-1185">Reference proteome</keyword>
<dbReference type="EMBL" id="MU006740">
    <property type="protein sequence ID" value="KAF2623048.1"/>
    <property type="molecule type" value="Genomic_DNA"/>
</dbReference>
<name>A0ACB6RPJ8_9PLEO</name>
<accession>A0ACB6RPJ8</accession>
<evidence type="ECO:0000313" key="1">
    <source>
        <dbReference type="EMBL" id="KAF2623048.1"/>
    </source>
</evidence>
<sequence length="470" mass="53681">MARKVCNHPVFPSLRAKLTALKITVCPTCLIRLHIFDIAETQAGLERRGGVFSSRATAVAEEGRGRKQERIAHRALLRRWRLAKIDLYRDLCLLETLRAEGAGKTRWEIQLAKAFELWKEVELECSRIPGYRYAEENHEDIANEDESVIEQDAELEDRLNEDTIDETRDDDDGGWQTIKPRGKAAKQSPNDTELSEASSTSIQENTMADDNTYYGPNLDVQDPDEVALQGMDSVKLRIERGSYWDGRNRFDLLREIEVDEDPDSPDPLEVHTASQVSTCPRDVDRITMPDKPLLPPPVSSLKRKRSCRPPDNLRLPKEVRMDDRVTIICDYYARHTTGLPPEQTSYKRPHFSYTTAETARRRLKFYRRSPLYVPSTWALPVECENINTSHYKTAWKVYDAMQLLADMEDSGQNQAEIMARLEAAGYTVASNVGELDEIGYDGYYAIPITVSEVKPTPHAERTFSEPESNR</sequence>
<gene>
    <name evidence="1" type="ORF">BU25DRAFT_462435</name>
</gene>